<dbReference type="PANTHER" id="PTHR32161:SF8">
    <property type="entry name" value="DPP6 N-TERMINAL DOMAIN-LIKE PROTEIN"/>
    <property type="match status" value="1"/>
</dbReference>
<name>A0A445FUJ1_GLYSO</name>
<reference evidence="1 2" key="1">
    <citation type="submission" date="2018-09" db="EMBL/GenBank/DDBJ databases">
        <title>A high-quality reference genome of wild soybean provides a powerful tool to mine soybean genomes.</title>
        <authorList>
            <person name="Xie M."/>
            <person name="Chung C.Y.L."/>
            <person name="Li M.-W."/>
            <person name="Wong F.-L."/>
            <person name="Chan T.-F."/>
            <person name="Lam H.-M."/>
        </authorList>
    </citation>
    <scope>NUCLEOTIDE SEQUENCE [LARGE SCALE GENOMIC DNA]</scope>
    <source>
        <strain evidence="2">cv. W05</strain>
        <tissue evidence="1">Hypocotyl of etiolated seedlings</tissue>
    </source>
</reference>
<evidence type="ECO:0000313" key="1">
    <source>
        <dbReference type="EMBL" id="RZB52504.1"/>
    </source>
</evidence>
<comment type="caution">
    <text evidence="1">The sequence shown here is derived from an EMBL/GenBank/DDBJ whole genome shotgun (WGS) entry which is preliminary data.</text>
</comment>
<evidence type="ECO:0000313" key="2">
    <source>
        <dbReference type="Proteomes" id="UP000289340"/>
    </source>
</evidence>
<accession>A0A445FUJ1</accession>
<gene>
    <name evidence="1" type="ORF">D0Y65_048820</name>
</gene>
<dbReference type="Proteomes" id="UP000289340">
    <property type="component" value="Chromosome 18"/>
</dbReference>
<sequence>MTNVVPSPKLEKEPHALWRRYVEWLYQHKELGLYLDVRLMKDRDKGEHEGYAFVAFNRNRVVNDIHGFSTKKNKEYQEKLPLVVLRAVEIIYSKANSEILHVVKVPLSPFIEFLKLTTCTLLRERDSGHNPSIGVESLYPCSADLSLPSMLHSVPPIAAPMVYDHRAESGASLGMLSSSSLYGGYGSFSIEVYNVLRGKHSRSSPRFPVSLKFRSSVTFAVCLHLHRTPVTSAEGRRTLSRVRRLVLSRHRASHGVSLFRVVVPYNLSSSSDSSNKGPFECDDEVADTLSQLWHLRYPLNVKVSLVAVMVLQSSAILQNVFLHDAFVTALRKAEQFLWAGSKMDSVRDMVKNLIEAQKWAEGIREKLSYGCVIGTLMSRKVHLYSLVQLAHVLNYLNSCALAVVLNGLTDFSPSLSPSGLWTAVASYGTPNGWAEEVEDFPTHIYVFLTHDRTHRVKVAELSGWPSWVDDRTLYFHRRGQDQWWSVYRAILPSNAPVSLDSVIIQRVTPPGLQAFTPRHLPRQQQLQRRCLRKHRL</sequence>
<keyword evidence="2" id="KW-1185">Reference proteome</keyword>
<protein>
    <submittedName>
        <fullName evidence="1">Uncharacterized protein</fullName>
    </submittedName>
</protein>
<organism evidence="1 2">
    <name type="scientific">Glycine soja</name>
    <name type="common">Wild soybean</name>
    <dbReference type="NCBI Taxonomy" id="3848"/>
    <lineage>
        <taxon>Eukaryota</taxon>
        <taxon>Viridiplantae</taxon>
        <taxon>Streptophyta</taxon>
        <taxon>Embryophyta</taxon>
        <taxon>Tracheophyta</taxon>
        <taxon>Spermatophyta</taxon>
        <taxon>Magnoliopsida</taxon>
        <taxon>eudicotyledons</taxon>
        <taxon>Gunneridae</taxon>
        <taxon>Pentapetalae</taxon>
        <taxon>rosids</taxon>
        <taxon>fabids</taxon>
        <taxon>Fabales</taxon>
        <taxon>Fabaceae</taxon>
        <taxon>Papilionoideae</taxon>
        <taxon>50 kb inversion clade</taxon>
        <taxon>NPAAA clade</taxon>
        <taxon>indigoferoid/millettioid clade</taxon>
        <taxon>Phaseoleae</taxon>
        <taxon>Glycine</taxon>
        <taxon>Glycine subgen. Soja</taxon>
    </lineage>
</organism>
<dbReference type="AlphaFoldDB" id="A0A445FUJ1"/>
<dbReference type="PANTHER" id="PTHR32161">
    <property type="entry name" value="DPP6 N-TERMINAL DOMAIN-LIKE PROTEIN"/>
    <property type="match status" value="1"/>
</dbReference>
<dbReference type="EMBL" id="QZWG01000018">
    <property type="protein sequence ID" value="RZB52504.1"/>
    <property type="molecule type" value="Genomic_DNA"/>
</dbReference>
<proteinExistence type="predicted"/>